<keyword evidence="1" id="KW-0175">Coiled coil</keyword>
<feature type="coiled-coil region" evidence="1">
    <location>
        <begin position="36"/>
        <end position="70"/>
    </location>
</feature>
<dbReference type="RefSeq" id="WP_262434978.1">
    <property type="nucleotide sequence ID" value="NZ_JACRTF010000001.1"/>
</dbReference>
<accession>A0A926F1D8</accession>
<dbReference type="Proteomes" id="UP000651085">
    <property type="component" value="Unassembled WGS sequence"/>
</dbReference>
<evidence type="ECO:0000256" key="1">
    <source>
        <dbReference type="SAM" id="Coils"/>
    </source>
</evidence>
<protein>
    <submittedName>
        <fullName evidence="2">Uncharacterized protein</fullName>
    </submittedName>
</protein>
<comment type="caution">
    <text evidence="2">The sequence shown here is derived from an EMBL/GenBank/DDBJ whole genome shotgun (WGS) entry which is preliminary data.</text>
</comment>
<name>A0A926F1D8_9BACT</name>
<organism evidence="2 3">
    <name type="scientific">Jilunia laotingensis</name>
    <dbReference type="NCBI Taxonomy" id="2763675"/>
    <lineage>
        <taxon>Bacteria</taxon>
        <taxon>Pseudomonadati</taxon>
        <taxon>Bacteroidota</taxon>
        <taxon>Bacteroidia</taxon>
        <taxon>Bacteroidales</taxon>
        <taxon>Bacteroidaceae</taxon>
        <taxon>Jilunia</taxon>
    </lineage>
</organism>
<keyword evidence="3" id="KW-1185">Reference proteome</keyword>
<sequence length="97" mass="11326">MRTNTSDLRSQVISLAEEHEQVLKELKNIQSVTGYISRLLDAYGIMSRRVDELENEIQEIRRNNSNVNASTRKIKEAGYRIEKTKFPNMELVWTGNR</sequence>
<evidence type="ECO:0000313" key="2">
    <source>
        <dbReference type="EMBL" id="MBC8593868.1"/>
    </source>
</evidence>
<evidence type="ECO:0000313" key="3">
    <source>
        <dbReference type="Proteomes" id="UP000651085"/>
    </source>
</evidence>
<dbReference type="AlphaFoldDB" id="A0A926F1D8"/>
<dbReference type="EMBL" id="JACRTF010000001">
    <property type="protein sequence ID" value="MBC8593868.1"/>
    <property type="molecule type" value="Genomic_DNA"/>
</dbReference>
<gene>
    <name evidence="2" type="ORF">H8744_11555</name>
</gene>
<reference evidence="2" key="1">
    <citation type="submission" date="2020-08" db="EMBL/GenBank/DDBJ databases">
        <title>Genome public.</title>
        <authorList>
            <person name="Liu C."/>
            <person name="Sun Q."/>
        </authorList>
    </citation>
    <scope>NUCLEOTIDE SEQUENCE</scope>
    <source>
        <strain evidence="2">N12</strain>
    </source>
</reference>
<proteinExistence type="predicted"/>